<dbReference type="PANTHER" id="PTHR35910:SF1">
    <property type="entry name" value="2EXR DOMAIN-CONTAINING PROTEIN"/>
    <property type="match status" value="1"/>
</dbReference>
<dbReference type="EMBL" id="CAJVRL010000121">
    <property type="protein sequence ID" value="CAG8961973.1"/>
    <property type="molecule type" value="Genomic_DNA"/>
</dbReference>
<comment type="caution">
    <text evidence="3">The sequence shown here is derived from an EMBL/GenBank/DDBJ whole genome shotgun (WGS) entry which is preliminary data.</text>
</comment>
<reference evidence="3" key="1">
    <citation type="submission" date="2021-07" db="EMBL/GenBank/DDBJ databases">
        <authorList>
            <person name="Durling M."/>
        </authorList>
    </citation>
    <scope>NUCLEOTIDE SEQUENCE</scope>
</reference>
<feature type="compositionally biased region" description="Low complexity" evidence="1">
    <location>
        <begin position="29"/>
        <end position="41"/>
    </location>
</feature>
<dbReference type="AlphaFoldDB" id="A0A9N9Q0B1"/>
<feature type="region of interest" description="Disordered" evidence="1">
    <location>
        <begin position="24"/>
        <end position="54"/>
    </location>
</feature>
<evidence type="ECO:0000313" key="3">
    <source>
        <dbReference type="EMBL" id="CAG8961973.1"/>
    </source>
</evidence>
<evidence type="ECO:0000313" key="4">
    <source>
        <dbReference type="Proteomes" id="UP000696280"/>
    </source>
</evidence>
<dbReference type="Pfam" id="PF20150">
    <property type="entry name" value="2EXR"/>
    <property type="match status" value="1"/>
</dbReference>
<dbReference type="InterPro" id="IPR045518">
    <property type="entry name" value="2EXR"/>
</dbReference>
<dbReference type="OrthoDB" id="3563121at2759"/>
<name>A0A9N9Q0B1_9HELO</name>
<feature type="domain" description="2EXR" evidence="2">
    <location>
        <begin position="130"/>
        <end position="236"/>
    </location>
</feature>
<sequence>MESTSSSDARMTVAAAHDRLRLLLDDMQKQQQQNRDAQPPRSHARATSKAMHDKNHKSYKQFHEFFDQPKYAIPRQERKAALRSMIEELRHTFERAEIDEKTQLANEFTRQRRIHGSDNVESKIVPAYIFHKFPKLPVELQRKIWSFAARASDSRDPYDNGRRYSGDRQLIIISNPQDKLWRQKKPALSYDLDRPIPTLLHACKLSRTVCLEVFHVFFWRSYVSEKTRPAYFNTDYGIFHIEKCDIIERCNILEKRHSMQYFLSATLLSLLLKLELGTLTGKLGDTLEAHFNDLQRIRHLSVSIVTFAQLPSEIWSLLGNLRTLKVVLCFDDFYDDSSWELRYDETYFLVPHPQNEWGRRAAWVMEEVTQSLATVKPRSPKWIIPTVEVVVGIEASSRISMAKIKEEDDGPSEESQSLESEYEARWRDWRVASADPNFINQFIKNYNYLNQGKK</sequence>
<organism evidence="3 4">
    <name type="scientific">Hymenoscyphus fraxineus</name>
    <dbReference type="NCBI Taxonomy" id="746836"/>
    <lineage>
        <taxon>Eukaryota</taxon>
        <taxon>Fungi</taxon>
        <taxon>Dikarya</taxon>
        <taxon>Ascomycota</taxon>
        <taxon>Pezizomycotina</taxon>
        <taxon>Leotiomycetes</taxon>
        <taxon>Helotiales</taxon>
        <taxon>Helotiaceae</taxon>
        <taxon>Hymenoscyphus</taxon>
    </lineage>
</organism>
<gene>
    <name evidence="3" type="ORF">HYFRA_00013753</name>
</gene>
<dbReference type="Proteomes" id="UP000696280">
    <property type="component" value="Unassembled WGS sequence"/>
</dbReference>
<evidence type="ECO:0000259" key="2">
    <source>
        <dbReference type="Pfam" id="PF20150"/>
    </source>
</evidence>
<dbReference type="PANTHER" id="PTHR35910">
    <property type="entry name" value="2EXR DOMAIN-CONTAINING PROTEIN"/>
    <property type="match status" value="1"/>
</dbReference>
<evidence type="ECO:0000256" key="1">
    <source>
        <dbReference type="SAM" id="MobiDB-lite"/>
    </source>
</evidence>
<proteinExistence type="predicted"/>
<protein>
    <recommendedName>
        <fullName evidence="2">2EXR domain-containing protein</fullName>
    </recommendedName>
</protein>
<accession>A0A9N9Q0B1</accession>
<keyword evidence="4" id="KW-1185">Reference proteome</keyword>